<evidence type="ECO:0000313" key="1">
    <source>
        <dbReference type="EMBL" id="NMG16744.1"/>
    </source>
</evidence>
<name>A0ABX1NXJ1_9RHOO</name>
<reference evidence="1 2" key="1">
    <citation type="submission" date="2019-12" db="EMBL/GenBank/DDBJ databases">
        <title>Comparative genomics gives insights into the taxonomy of the Azoarcus-Aromatoleum group and reveals separate origins of nif in the plant-associated Azoarcus and non-plant-associated Aromatoleum sub-groups.</title>
        <authorList>
            <person name="Lafos M."/>
            <person name="Maluk M."/>
            <person name="Batista M."/>
            <person name="Junghare M."/>
            <person name="Carmona M."/>
            <person name="Faoro H."/>
            <person name="Cruz L.M."/>
            <person name="Battistoni F."/>
            <person name="De Souza E."/>
            <person name="Pedrosa F."/>
            <person name="Chen W.-M."/>
            <person name="Poole P.S."/>
            <person name="Dixon R.A."/>
            <person name="James E.K."/>
        </authorList>
    </citation>
    <scope>NUCLEOTIDE SEQUENCE [LARGE SCALE GENOMIC DNA]</scope>
    <source>
        <strain evidence="1 2">PbN1</strain>
    </source>
</reference>
<accession>A0ABX1NXJ1</accession>
<evidence type="ECO:0000313" key="2">
    <source>
        <dbReference type="Proteomes" id="UP000633943"/>
    </source>
</evidence>
<dbReference type="Proteomes" id="UP000633943">
    <property type="component" value="Unassembled WGS sequence"/>
</dbReference>
<proteinExistence type="predicted"/>
<dbReference type="InterPro" id="IPR027417">
    <property type="entry name" value="P-loop_NTPase"/>
</dbReference>
<organism evidence="1 2">
    <name type="scientific">Aromatoleum bremense</name>
    <dbReference type="NCBI Taxonomy" id="76115"/>
    <lineage>
        <taxon>Bacteria</taxon>
        <taxon>Pseudomonadati</taxon>
        <taxon>Pseudomonadota</taxon>
        <taxon>Betaproteobacteria</taxon>
        <taxon>Rhodocyclales</taxon>
        <taxon>Rhodocyclaceae</taxon>
        <taxon>Aromatoleum</taxon>
    </lineage>
</organism>
<dbReference type="SUPFAM" id="SSF52540">
    <property type="entry name" value="P-loop containing nucleoside triphosphate hydrolases"/>
    <property type="match status" value="1"/>
</dbReference>
<comment type="caution">
    <text evidence="1">The sequence shown here is derived from an EMBL/GenBank/DDBJ whole genome shotgun (WGS) entry which is preliminary data.</text>
</comment>
<evidence type="ECO:0008006" key="3">
    <source>
        <dbReference type="Google" id="ProtNLM"/>
    </source>
</evidence>
<gene>
    <name evidence="1" type="ORF">GPA24_14605</name>
</gene>
<dbReference type="EMBL" id="WTVP01000045">
    <property type="protein sequence ID" value="NMG16744.1"/>
    <property type="molecule type" value="Genomic_DNA"/>
</dbReference>
<keyword evidence="2" id="KW-1185">Reference proteome</keyword>
<sequence>MRERVAQIRAEYEARKAPAQGAQGLVPVIQLPTAAESQEGPKVPAMAQAQLDQIGKEVQPADAATRGAQATQALAGEFAPFENQNGRFYVTLRSGRRPEAVPLESEQVADAIREAALRSSGRMIGKDAVATVLSTLRTRARAQPRRTVHQRIGMDGADYLLDLSAPDGHVVRVNAAGVTVEKNDTIPFRRGRGYGALPMPAPCGNAAQAWEFIAPMVANVPDADKLPVVAVAVEYLRADSPHPILEFIGPEGSGKSAAAWRLAQTIDPFDGEMPSTGQDERDMIAAAQGRHVVMLDNVSGRLPEDFMCRASTGGAVTQREYYTNAGTATFGIHCAQIVTGILPPFRQSDTQDRALIVSIKKPLAYRPESEVRAEYADKLPEVLGGLLYLLHVSIRDRAAVAAQRAWKHRMVAWNQTGEAIAQALGHPVGYFVDLMSSKRQRAAEDYIEGDTFARALVKTLNTWAAEAKPAEKLPSYRHWQKVPGWCAGQIKGRVIVAATAQAICSAVTRHCDDWTSRGTTLPGTARATTGALQRVQGVLARAGIEAALKPISGANNCAWVFLMPKSDGE</sequence>
<dbReference type="RefSeq" id="WP_169203310.1">
    <property type="nucleotide sequence ID" value="NZ_CP059467.1"/>
</dbReference>
<protein>
    <recommendedName>
        <fullName evidence="3">ATP-binding protein</fullName>
    </recommendedName>
</protein>